<proteinExistence type="predicted"/>
<evidence type="ECO:0000313" key="2">
    <source>
        <dbReference type="Proteomes" id="UP000075886"/>
    </source>
</evidence>
<dbReference type="EnsemblMetazoa" id="AFAF016447-RA">
    <property type="protein sequence ID" value="AFAF016447-PA"/>
    <property type="gene ID" value="AFAF016447"/>
</dbReference>
<name>A0A182QTC9_9DIPT</name>
<accession>A0A182QTC9</accession>
<organism evidence="1 2">
    <name type="scientific">Anopheles farauti</name>
    <dbReference type="NCBI Taxonomy" id="69004"/>
    <lineage>
        <taxon>Eukaryota</taxon>
        <taxon>Metazoa</taxon>
        <taxon>Ecdysozoa</taxon>
        <taxon>Arthropoda</taxon>
        <taxon>Hexapoda</taxon>
        <taxon>Insecta</taxon>
        <taxon>Pterygota</taxon>
        <taxon>Neoptera</taxon>
        <taxon>Endopterygota</taxon>
        <taxon>Diptera</taxon>
        <taxon>Nematocera</taxon>
        <taxon>Culicoidea</taxon>
        <taxon>Culicidae</taxon>
        <taxon>Anophelinae</taxon>
        <taxon>Anopheles</taxon>
    </lineage>
</organism>
<reference evidence="2" key="1">
    <citation type="submission" date="2014-01" db="EMBL/GenBank/DDBJ databases">
        <title>The Genome Sequence of Anopheles farauti FAR1 (V2).</title>
        <authorList>
            <consortium name="The Broad Institute Genomics Platform"/>
            <person name="Neafsey D.E."/>
            <person name="Besansky N."/>
            <person name="Howell P."/>
            <person name="Walton C."/>
            <person name="Young S.K."/>
            <person name="Zeng Q."/>
            <person name="Gargeya S."/>
            <person name="Fitzgerald M."/>
            <person name="Haas B."/>
            <person name="Abouelleil A."/>
            <person name="Allen A.W."/>
            <person name="Alvarado L."/>
            <person name="Arachchi H.M."/>
            <person name="Berlin A.M."/>
            <person name="Chapman S.B."/>
            <person name="Gainer-Dewar J."/>
            <person name="Goldberg J."/>
            <person name="Griggs A."/>
            <person name="Gujja S."/>
            <person name="Hansen M."/>
            <person name="Howarth C."/>
            <person name="Imamovic A."/>
            <person name="Ireland A."/>
            <person name="Larimer J."/>
            <person name="McCowan C."/>
            <person name="Murphy C."/>
            <person name="Pearson M."/>
            <person name="Poon T.W."/>
            <person name="Priest M."/>
            <person name="Roberts A."/>
            <person name="Saif S."/>
            <person name="Shea T."/>
            <person name="Sisk P."/>
            <person name="Sykes S."/>
            <person name="Wortman J."/>
            <person name="Nusbaum C."/>
            <person name="Birren B."/>
        </authorList>
    </citation>
    <scope>NUCLEOTIDE SEQUENCE [LARGE SCALE GENOMIC DNA]</scope>
    <source>
        <strain evidence="2">FAR1</strain>
    </source>
</reference>
<evidence type="ECO:0000313" key="1">
    <source>
        <dbReference type="EnsemblMetazoa" id="AFAF016447-PA"/>
    </source>
</evidence>
<keyword evidence="2" id="KW-1185">Reference proteome</keyword>
<dbReference type="AlphaFoldDB" id="A0A182QTC9"/>
<dbReference type="VEuPathDB" id="VectorBase:AFAF016447"/>
<sequence>MAAISVSDCNGGSRTVVRAATFGFISSDQPKRKKMFSIMKTLQHLCLLLLLEVEFKRVLQKVFDALERNGVGQNLEGRIRIDFLRVFLQNADHHIVIRHQAAGMQRYVAVRWSRRRCENDFHQRHVHITMLLIFGVIHVVTHPTGKLKYQLFVLRSKLLQVLHSSIVSDQRRTRKLGLSLEQLQGTLVLTLGLVENDQFHVRKQTYHIDRIGIELSEFLHRLPKVLVHEQVP</sequence>
<reference evidence="1" key="2">
    <citation type="submission" date="2020-05" db="UniProtKB">
        <authorList>
            <consortium name="EnsemblMetazoa"/>
        </authorList>
    </citation>
    <scope>IDENTIFICATION</scope>
    <source>
        <strain evidence="1">FAR1</strain>
    </source>
</reference>
<dbReference type="Proteomes" id="UP000075886">
    <property type="component" value="Unassembled WGS sequence"/>
</dbReference>
<protein>
    <submittedName>
        <fullName evidence="1">Uncharacterized protein</fullName>
    </submittedName>
</protein>
<dbReference type="EMBL" id="AXCN02000010">
    <property type="status" value="NOT_ANNOTATED_CDS"/>
    <property type="molecule type" value="Genomic_DNA"/>
</dbReference>